<evidence type="ECO:0000313" key="3">
    <source>
        <dbReference type="Proteomes" id="UP000000214"/>
    </source>
</evidence>
<dbReference type="AlphaFoldDB" id="K7S3W8"/>
<dbReference type="PATRIC" id="fig|1171373.8.peg.1461"/>
<dbReference type="Proteomes" id="UP000000214">
    <property type="component" value="Chromosome"/>
</dbReference>
<proteinExistence type="predicted"/>
<dbReference type="KEGG" id="pbo:PACID_14730"/>
<accession>K7S3W8</accession>
<name>K7S3W8_ACIA4</name>
<feature type="domain" description="DUF8175" evidence="1">
    <location>
        <begin position="1"/>
        <end position="117"/>
    </location>
</feature>
<dbReference type="STRING" id="1171373.PACID_14730"/>
<dbReference type="HOGENOM" id="CLU_2024640_0_0_11"/>
<dbReference type="InterPro" id="IPR058488">
    <property type="entry name" value="DUF8175"/>
</dbReference>
<sequence>MAAANFTAMMSAPELMGRMARDSVLPGPGRDAAIAKNFGASASAAPAGASVQIAGFQMIAYDGRSTQINIAVKVAGAGSASVPWQLGWSGGDWKFKVADDGEVLFDPTALEDMSGYITWGTS</sequence>
<evidence type="ECO:0000313" key="2">
    <source>
        <dbReference type="EMBL" id="AFV89287.1"/>
    </source>
</evidence>
<evidence type="ECO:0000259" key="1">
    <source>
        <dbReference type="Pfam" id="PF26526"/>
    </source>
</evidence>
<protein>
    <recommendedName>
        <fullName evidence="1">DUF8175 domain-containing protein</fullName>
    </recommendedName>
</protein>
<dbReference type="eggNOG" id="ENOG5033D9Z">
    <property type="taxonomic scope" value="Bacteria"/>
</dbReference>
<dbReference type="Pfam" id="PF26526">
    <property type="entry name" value="DUF8175"/>
    <property type="match status" value="1"/>
</dbReference>
<gene>
    <name evidence="2" type="ordered locus">PACID_14730</name>
</gene>
<organism evidence="2 3">
    <name type="scientific">Acidipropionibacterium acidipropionici (strain ATCC 4875 / DSM 20272 / JCM 6432 / NBRC 12425 / NCIMB 8070 / 4)</name>
    <name type="common">Propionibacterium acidipropionici</name>
    <dbReference type="NCBI Taxonomy" id="1171373"/>
    <lineage>
        <taxon>Bacteria</taxon>
        <taxon>Bacillati</taxon>
        <taxon>Actinomycetota</taxon>
        <taxon>Actinomycetes</taxon>
        <taxon>Propionibacteriales</taxon>
        <taxon>Propionibacteriaceae</taxon>
        <taxon>Acidipropionibacterium</taxon>
    </lineage>
</organism>
<dbReference type="EMBL" id="CP003493">
    <property type="protein sequence ID" value="AFV89287.1"/>
    <property type="molecule type" value="Genomic_DNA"/>
</dbReference>
<reference evidence="2 3" key="1">
    <citation type="journal article" date="2012" name="BMC Genomics">
        <title>The genome sequence of Propionibacterium acidipropionici provides insights into its biotechnological and industrial potential.</title>
        <authorList>
            <person name="Parizzi L.P."/>
            <person name="Grassi M.C."/>
            <person name="Llerena L.A."/>
            <person name="Carazzolle M.F."/>
            <person name="Queiroz V.L."/>
            <person name="Lunardi I."/>
            <person name="Zeidler A.F."/>
            <person name="Teixeira P.J."/>
            <person name="Mieczkowski P."/>
            <person name="Rincones J."/>
            <person name="Pereira G.A."/>
        </authorList>
    </citation>
    <scope>NUCLEOTIDE SEQUENCE [LARGE SCALE GENOMIC DNA]</scope>
    <source>
        <strain evidence="3">ATCC 4875 / DSM 20272 / JCM 6432 / NBRC 12425 / NCIMB 8070</strain>
    </source>
</reference>